<proteinExistence type="predicted"/>
<dbReference type="SMART" id="SM00448">
    <property type="entry name" value="REC"/>
    <property type="match status" value="1"/>
</dbReference>
<evidence type="ECO:0000313" key="5">
    <source>
        <dbReference type="EMBL" id="QNO17310.1"/>
    </source>
</evidence>
<comment type="function">
    <text evidence="2">May play the central regulatory role in sporulation. It may be an element of the effector pathway responsible for the activation of sporulation genes in response to nutritional stress. Spo0A may act in concert with spo0H (a sigma factor) to control the expression of some genes that are critical to the sporulation process.</text>
</comment>
<dbReference type="GO" id="GO:0003677">
    <property type="term" value="F:DNA binding"/>
    <property type="evidence" value="ECO:0007669"/>
    <property type="project" value="InterPro"/>
</dbReference>
<dbReference type="AlphaFoldDB" id="A0A7G9WF48"/>
<gene>
    <name evidence="5" type="ORF">H6X83_10180</name>
</gene>
<reference evidence="5 6" key="1">
    <citation type="submission" date="2020-08" db="EMBL/GenBank/DDBJ databases">
        <authorList>
            <person name="Ren C."/>
            <person name="Gu Y."/>
            <person name="Xu Y."/>
        </authorList>
    </citation>
    <scope>NUCLEOTIDE SEQUENCE [LARGE SCALE GENOMIC DNA]</scope>
    <source>
        <strain evidence="5 6">LBM18003</strain>
    </source>
</reference>
<dbReference type="KEGG" id="caml:H6X83_10180"/>
<dbReference type="PANTHER" id="PTHR37299">
    <property type="entry name" value="TRANSCRIPTIONAL REGULATOR-RELATED"/>
    <property type="match status" value="1"/>
</dbReference>
<evidence type="ECO:0000256" key="3">
    <source>
        <dbReference type="PROSITE-ProRule" id="PRU00169"/>
    </source>
</evidence>
<keyword evidence="6" id="KW-1185">Reference proteome</keyword>
<keyword evidence="3" id="KW-0597">Phosphoprotein</keyword>
<dbReference type="SMART" id="SM00850">
    <property type="entry name" value="LytTR"/>
    <property type="match status" value="1"/>
</dbReference>
<dbReference type="Gene3D" id="3.40.50.2300">
    <property type="match status" value="1"/>
</dbReference>
<evidence type="ECO:0000256" key="1">
    <source>
        <dbReference type="ARBA" id="ARBA00018672"/>
    </source>
</evidence>
<dbReference type="InterPro" id="IPR011006">
    <property type="entry name" value="CheY-like_superfamily"/>
</dbReference>
<dbReference type="SUPFAM" id="SSF52172">
    <property type="entry name" value="CheY-like"/>
    <property type="match status" value="1"/>
</dbReference>
<evidence type="ECO:0000313" key="6">
    <source>
        <dbReference type="Proteomes" id="UP000516046"/>
    </source>
</evidence>
<dbReference type="GO" id="GO:0000156">
    <property type="term" value="F:phosphorelay response regulator activity"/>
    <property type="evidence" value="ECO:0007669"/>
    <property type="project" value="InterPro"/>
</dbReference>
<dbReference type="Proteomes" id="UP000516046">
    <property type="component" value="Chromosome"/>
</dbReference>
<dbReference type="InterPro" id="IPR007492">
    <property type="entry name" value="LytTR_DNA-bd_dom"/>
</dbReference>
<protein>
    <recommendedName>
        <fullName evidence="1">Stage 0 sporulation protein A homolog</fullName>
    </recommendedName>
</protein>
<dbReference type="InterPro" id="IPR001789">
    <property type="entry name" value="Sig_transdc_resp-reg_receiver"/>
</dbReference>
<sequence length="240" mass="28076">MLTVAVCDDSQPFLQVLCKKIRCFFQNLQVGIDDQYFLMGKDILRQIEYGKRYDIVFLDIEMPGSSGFDVAKTIREKLPNCLIIFLTSHSEYAIDAYELSVFRYIPKCELDQRLQHALTDALQVLRIEENESYIFKSLNHGLIRIPYKEIVFVNKANRNSYFHLLSKEVYAQRKSLKIVYQELSSEDFLLIDRGYIVNILHIMRLENGYAVCRDGTHIKISRPNLPIVQDELCKYWGSNI</sequence>
<organism evidence="5 6">
    <name type="scientific">Caproicibacterium amylolyticum</name>
    <dbReference type="NCBI Taxonomy" id="2766537"/>
    <lineage>
        <taxon>Bacteria</taxon>
        <taxon>Bacillati</taxon>
        <taxon>Bacillota</taxon>
        <taxon>Clostridia</taxon>
        <taxon>Eubacteriales</taxon>
        <taxon>Oscillospiraceae</taxon>
        <taxon>Caproicibacterium</taxon>
    </lineage>
</organism>
<evidence type="ECO:0000256" key="2">
    <source>
        <dbReference type="ARBA" id="ARBA00024867"/>
    </source>
</evidence>
<dbReference type="Gene3D" id="2.40.50.1020">
    <property type="entry name" value="LytTr DNA-binding domain"/>
    <property type="match status" value="1"/>
</dbReference>
<feature type="domain" description="Response regulatory" evidence="4">
    <location>
        <begin position="3"/>
        <end position="122"/>
    </location>
</feature>
<evidence type="ECO:0000259" key="4">
    <source>
        <dbReference type="PROSITE" id="PS50110"/>
    </source>
</evidence>
<accession>A0A7G9WF48</accession>
<dbReference type="Pfam" id="PF00072">
    <property type="entry name" value="Response_reg"/>
    <property type="match status" value="1"/>
</dbReference>
<dbReference type="Pfam" id="PF04397">
    <property type="entry name" value="LytTR"/>
    <property type="match status" value="1"/>
</dbReference>
<dbReference type="PANTHER" id="PTHR37299:SF1">
    <property type="entry name" value="STAGE 0 SPORULATION PROTEIN A HOMOLOG"/>
    <property type="match status" value="1"/>
</dbReference>
<dbReference type="InterPro" id="IPR046947">
    <property type="entry name" value="LytR-like"/>
</dbReference>
<dbReference type="EMBL" id="CP060696">
    <property type="protein sequence ID" value="QNO17310.1"/>
    <property type="molecule type" value="Genomic_DNA"/>
</dbReference>
<dbReference type="PROSITE" id="PS50110">
    <property type="entry name" value="RESPONSE_REGULATORY"/>
    <property type="match status" value="1"/>
</dbReference>
<name>A0A7G9WF48_9FIRM</name>
<dbReference type="RefSeq" id="WP_212506378.1">
    <property type="nucleotide sequence ID" value="NZ_CP060696.1"/>
</dbReference>
<feature type="modified residue" description="4-aspartylphosphate" evidence="3">
    <location>
        <position position="59"/>
    </location>
</feature>